<dbReference type="AlphaFoldDB" id="A0A5E4MVP8"/>
<name>A0A5E4MVP8_9HEMI</name>
<comment type="similarity">
    <text evidence="1">Belongs to the dynein light chain Tctex-type family.</text>
</comment>
<proteinExistence type="inferred from homology"/>
<dbReference type="PANTHER" id="PTHR21255">
    <property type="entry name" value="T-COMPLEX-ASSOCIATED-TESTIS-EXPRESSED 1/ DYNEIN LIGHT CHAIN"/>
    <property type="match status" value="1"/>
</dbReference>
<dbReference type="Gene3D" id="3.30.1140.40">
    <property type="entry name" value="Tctex-1"/>
    <property type="match status" value="1"/>
</dbReference>
<dbReference type="GO" id="GO:0007018">
    <property type="term" value="P:microtubule-based movement"/>
    <property type="evidence" value="ECO:0007669"/>
    <property type="project" value="TreeGrafter"/>
</dbReference>
<dbReference type="Proteomes" id="UP000325440">
    <property type="component" value="Unassembled WGS sequence"/>
</dbReference>
<evidence type="ECO:0000256" key="1">
    <source>
        <dbReference type="ARBA" id="ARBA00005361"/>
    </source>
</evidence>
<keyword evidence="3" id="KW-1185">Reference proteome</keyword>
<dbReference type="OrthoDB" id="10059120at2759"/>
<dbReference type="GO" id="GO:0045505">
    <property type="term" value="F:dynein intermediate chain binding"/>
    <property type="evidence" value="ECO:0007669"/>
    <property type="project" value="TreeGrafter"/>
</dbReference>
<dbReference type="EMBL" id="CABPRJ010001432">
    <property type="protein sequence ID" value="VVC36351.1"/>
    <property type="molecule type" value="Genomic_DNA"/>
</dbReference>
<dbReference type="GO" id="GO:0005868">
    <property type="term" value="C:cytoplasmic dynein complex"/>
    <property type="evidence" value="ECO:0007669"/>
    <property type="project" value="TreeGrafter"/>
</dbReference>
<evidence type="ECO:0000313" key="2">
    <source>
        <dbReference type="EMBL" id="VVC36351.1"/>
    </source>
</evidence>
<dbReference type="Pfam" id="PF03645">
    <property type="entry name" value="Tctex-1"/>
    <property type="match status" value="1"/>
</dbReference>
<dbReference type="InterPro" id="IPR038586">
    <property type="entry name" value="Tctex-1-like_sf"/>
</dbReference>
<evidence type="ECO:0000313" key="3">
    <source>
        <dbReference type="Proteomes" id="UP000325440"/>
    </source>
</evidence>
<organism evidence="2 3">
    <name type="scientific">Cinara cedri</name>
    <dbReference type="NCBI Taxonomy" id="506608"/>
    <lineage>
        <taxon>Eukaryota</taxon>
        <taxon>Metazoa</taxon>
        <taxon>Ecdysozoa</taxon>
        <taxon>Arthropoda</taxon>
        <taxon>Hexapoda</taxon>
        <taxon>Insecta</taxon>
        <taxon>Pterygota</taxon>
        <taxon>Neoptera</taxon>
        <taxon>Paraneoptera</taxon>
        <taxon>Hemiptera</taxon>
        <taxon>Sternorrhyncha</taxon>
        <taxon>Aphidomorpha</taxon>
        <taxon>Aphidoidea</taxon>
        <taxon>Aphididae</taxon>
        <taxon>Lachninae</taxon>
        <taxon>Cinara</taxon>
    </lineage>
</organism>
<gene>
    <name evidence="2" type="ORF">CINCED_3A025608</name>
</gene>
<dbReference type="GO" id="GO:0005737">
    <property type="term" value="C:cytoplasm"/>
    <property type="evidence" value="ECO:0007669"/>
    <property type="project" value="TreeGrafter"/>
</dbReference>
<dbReference type="InterPro" id="IPR005334">
    <property type="entry name" value="Tctex-1-like"/>
</dbReference>
<accession>A0A5E4MVP8</accession>
<reference evidence="2 3" key="1">
    <citation type="submission" date="2019-08" db="EMBL/GenBank/DDBJ databases">
        <authorList>
            <person name="Alioto T."/>
            <person name="Alioto T."/>
            <person name="Gomez Garrido J."/>
        </authorList>
    </citation>
    <scope>NUCLEOTIDE SEQUENCE [LARGE SCALE GENOMIC DNA]</scope>
</reference>
<sequence>MVDADEGTMFVAEEVNDIIKESIENTIGNNCYDQSMENIWTEAVILNCLTKLCKLDKPFKYMVTCVIMQKSDAADTHTASACYWDNTTDGSCTVKWENQTVQAIVTVFGIFI</sequence>
<protein>
    <submittedName>
        <fullName evidence="2">Tctex-1</fullName>
    </submittedName>
</protein>
<dbReference type="PANTHER" id="PTHR21255:SF4">
    <property type="entry name" value="DYNEIN LIGHT CHAIN TCTEX-TYPE"/>
    <property type="match status" value="1"/>
</dbReference>